<evidence type="ECO:0008006" key="3">
    <source>
        <dbReference type="Google" id="ProtNLM"/>
    </source>
</evidence>
<keyword evidence="2" id="KW-1185">Reference proteome</keyword>
<organism evidence="1 2">
    <name type="scientific">Dysgonomonas termitidis</name>
    <dbReference type="NCBI Taxonomy" id="1516126"/>
    <lineage>
        <taxon>Bacteria</taxon>
        <taxon>Pseudomonadati</taxon>
        <taxon>Bacteroidota</taxon>
        <taxon>Bacteroidia</taxon>
        <taxon>Bacteroidales</taxon>
        <taxon>Dysgonomonadaceae</taxon>
        <taxon>Dysgonomonas</taxon>
    </lineage>
</organism>
<dbReference type="Proteomes" id="UP001596023">
    <property type="component" value="Unassembled WGS sequence"/>
</dbReference>
<name>A0ABV9KS31_9BACT</name>
<gene>
    <name evidence="1" type="ORF">ACFO6W_03490</name>
</gene>
<dbReference type="EMBL" id="JBHSGN010000024">
    <property type="protein sequence ID" value="MFC4672752.1"/>
    <property type="molecule type" value="Genomic_DNA"/>
</dbReference>
<sequence>MAKTLDKRIKNVMGSNILAPFFIIEGLNITKQVIDQLPDDQLYKQFGGLYHAQDIRNFYKAMHEKLNDNS</sequence>
<evidence type="ECO:0000313" key="1">
    <source>
        <dbReference type="EMBL" id="MFC4672752.1"/>
    </source>
</evidence>
<reference evidence="2" key="1">
    <citation type="journal article" date="2019" name="Int. J. Syst. Evol. Microbiol.">
        <title>The Global Catalogue of Microorganisms (GCM) 10K type strain sequencing project: providing services to taxonomists for standard genome sequencing and annotation.</title>
        <authorList>
            <consortium name="The Broad Institute Genomics Platform"/>
            <consortium name="The Broad Institute Genome Sequencing Center for Infectious Disease"/>
            <person name="Wu L."/>
            <person name="Ma J."/>
        </authorList>
    </citation>
    <scope>NUCLEOTIDE SEQUENCE [LARGE SCALE GENOMIC DNA]</scope>
    <source>
        <strain evidence="2">CCUG 66188</strain>
    </source>
</reference>
<comment type="caution">
    <text evidence="1">The sequence shown here is derived from an EMBL/GenBank/DDBJ whole genome shotgun (WGS) entry which is preliminary data.</text>
</comment>
<proteinExistence type="predicted"/>
<evidence type="ECO:0000313" key="2">
    <source>
        <dbReference type="Proteomes" id="UP001596023"/>
    </source>
</evidence>
<protein>
    <recommendedName>
        <fullName evidence="3">Porphobilinogen synthase</fullName>
    </recommendedName>
</protein>
<dbReference type="RefSeq" id="WP_379993956.1">
    <property type="nucleotide sequence ID" value="NZ_JBHSGN010000024.1"/>
</dbReference>
<accession>A0ABV9KS31</accession>